<dbReference type="Proteomes" id="UP001412067">
    <property type="component" value="Unassembled WGS sequence"/>
</dbReference>
<dbReference type="EMBL" id="JBBWWR010000016">
    <property type="protein sequence ID" value="KAK8947698.1"/>
    <property type="molecule type" value="Genomic_DNA"/>
</dbReference>
<proteinExistence type="predicted"/>
<reference evidence="2 3" key="1">
    <citation type="journal article" date="2022" name="Nat. Plants">
        <title>Genomes of leafy and leafless Platanthera orchids illuminate the evolution of mycoheterotrophy.</title>
        <authorList>
            <person name="Li M.H."/>
            <person name="Liu K.W."/>
            <person name="Li Z."/>
            <person name="Lu H.C."/>
            <person name="Ye Q.L."/>
            <person name="Zhang D."/>
            <person name="Wang J.Y."/>
            <person name="Li Y.F."/>
            <person name="Zhong Z.M."/>
            <person name="Liu X."/>
            <person name="Yu X."/>
            <person name="Liu D.K."/>
            <person name="Tu X.D."/>
            <person name="Liu B."/>
            <person name="Hao Y."/>
            <person name="Liao X.Y."/>
            <person name="Jiang Y.T."/>
            <person name="Sun W.H."/>
            <person name="Chen J."/>
            <person name="Chen Y.Q."/>
            <person name="Ai Y."/>
            <person name="Zhai J.W."/>
            <person name="Wu S.S."/>
            <person name="Zhou Z."/>
            <person name="Hsiao Y.Y."/>
            <person name="Wu W.L."/>
            <person name="Chen Y.Y."/>
            <person name="Lin Y.F."/>
            <person name="Hsu J.L."/>
            <person name="Li C.Y."/>
            <person name="Wang Z.W."/>
            <person name="Zhao X."/>
            <person name="Zhong W.Y."/>
            <person name="Ma X.K."/>
            <person name="Ma L."/>
            <person name="Huang J."/>
            <person name="Chen G.Z."/>
            <person name="Huang M.Z."/>
            <person name="Huang L."/>
            <person name="Peng D.H."/>
            <person name="Luo Y.B."/>
            <person name="Zou S.Q."/>
            <person name="Chen S.P."/>
            <person name="Lan S."/>
            <person name="Tsai W.C."/>
            <person name="Van de Peer Y."/>
            <person name="Liu Z.J."/>
        </authorList>
    </citation>
    <scope>NUCLEOTIDE SEQUENCE [LARGE SCALE GENOMIC DNA]</scope>
    <source>
        <strain evidence="2">Lor288</strain>
    </source>
</reference>
<sequence>MHGQSQITKNLGGDTWFLNPVNESLGFILADYGFDVWVGNDLAQYDLAAMLGYIQNETSSKVLYISHSQGTIMALSAFTMSNIVKMVEAAAFHCLISYLDHISYTFVHRVDSTHINEMLLSLGVHQLNFRSIEHIEQVQPHITQTADTELMASTDGILSIDPSGELTGGRSGTQKCRRTRRVGPEGRPDMNEAEATAQ</sequence>
<name>A0ABR2LQJ3_9ASPA</name>
<keyword evidence="3" id="KW-1185">Reference proteome</keyword>
<feature type="region of interest" description="Disordered" evidence="1">
    <location>
        <begin position="161"/>
        <end position="198"/>
    </location>
</feature>
<protein>
    <submittedName>
        <fullName evidence="2">Triacylglycerol lipase 1</fullName>
    </submittedName>
</protein>
<gene>
    <name evidence="2" type="primary">LIP1</name>
    <name evidence="2" type="ORF">KSP40_PGU006169</name>
</gene>
<evidence type="ECO:0000313" key="2">
    <source>
        <dbReference type="EMBL" id="KAK8947698.1"/>
    </source>
</evidence>
<dbReference type="PANTHER" id="PTHR11005">
    <property type="entry name" value="LYSOSOMAL ACID LIPASE-RELATED"/>
    <property type="match status" value="1"/>
</dbReference>
<dbReference type="Gene3D" id="3.40.50.1820">
    <property type="entry name" value="alpha/beta hydrolase"/>
    <property type="match status" value="2"/>
</dbReference>
<evidence type="ECO:0000313" key="3">
    <source>
        <dbReference type="Proteomes" id="UP001412067"/>
    </source>
</evidence>
<organism evidence="2 3">
    <name type="scientific">Platanthera guangdongensis</name>
    <dbReference type="NCBI Taxonomy" id="2320717"/>
    <lineage>
        <taxon>Eukaryota</taxon>
        <taxon>Viridiplantae</taxon>
        <taxon>Streptophyta</taxon>
        <taxon>Embryophyta</taxon>
        <taxon>Tracheophyta</taxon>
        <taxon>Spermatophyta</taxon>
        <taxon>Magnoliopsida</taxon>
        <taxon>Liliopsida</taxon>
        <taxon>Asparagales</taxon>
        <taxon>Orchidaceae</taxon>
        <taxon>Orchidoideae</taxon>
        <taxon>Orchideae</taxon>
        <taxon>Orchidinae</taxon>
        <taxon>Platanthera</taxon>
    </lineage>
</organism>
<evidence type="ECO:0000256" key="1">
    <source>
        <dbReference type="SAM" id="MobiDB-lite"/>
    </source>
</evidence>
<accession>A0ABR2LQJ3</accession>
<dbReference type="InterPro" id="IPR029058">
    <property type="entry name" value="AB_hydrolase_fold"/>
</dbReference>
<comment type="caution">
    <text evidence="2">The sequence shown here is derived from an EMBL/GenBank/DDBJ whole genome shotgun (WGS) entry which is preliminary data.</text>
</comment>
<dbReference type="SUPFAM" id="SSF53474">
    <property type="entry name" value="alpha/beta-Hydrolases"/>
    <property type="match status" value="1"/>
</dbReference>